<dbReference type="RefSeq" id="WP_126723383.1">
    <property type="nucleotide sequence ID" value="NZ_RYZH01000001.1"/>
</dbReference>
<dbReference type="Proteomes" id="UP000280296">
    <property type="component" value="Unassembled WGS sequence"/>
</dbReference>
<protein>
    <submittedName>
        <fullName evidence="2">Uncharacterized protein</fullName>
    </submittedName>
</protein>
<feature type="transmembrane region" description="Helical" evidence="1">
    <location>
        <begin position="82"/>
        <end position="104"/>
    </location>
</feature>
<feature type="transmembrane region" description="Helical" evidence="1">
    <location>
        <begin position="16"/>
        <end position="37"/>
    </location>
</feature>
<evidence type="ECO:0000313" key="3">
    <source>
        <dbReference type="Proteomes" id="UP000280296"/>
    </source>
</evidence>
<evidence type="ECO:0000313" key="2">
    <source>
        <dbReference type="EMBL" id="RUL89708.1"/>
    </source>
</evidence>
<evidence type="ECO:0000256" key="1">
    <source>
        <dbReference type="SAM" id="Phobius"/>
    </source>
</evidence>
<dbReference type="AlphaFoldDB" id="A0A432MS42"/>
<keyword evidence="1" id="KW-0812">Transmembrane</keyword>
<reference evidence="2 3" key="2">
    <citation type="submission" date="2019-01" db="EMBL/GenBank/DDBJ databases">
        <title>Tautonia sociabilis, a novel thermotolerant planctomycete of Isosphaeraceae family, isolated from a 4000 m deep subterranean habitat.</title>
        <authorList>
            <person name="Kovaleva O.L."/>
            <person name="Elcheninov A.G."/>
            <person name="Van Heerden E."/>
            <person name="Toshchakov S.V."/>
            <person name="Novikov A."/>
            <person name="Bonch-Osmolovskaya E.A."/>
            <person name="Kublanov I.V."/>
        </authorList>
    </citation>
    <scope>NUCLEOTIDE SEQUENCE [LARGE SCALE GENOMIC DNA]</scope>
    <source>
        <strain evidence="2 3">GM2012</strain>
    </source>
</reference>
<feature type="transmembrane region" description="Helical" evidence="1">
    <location>
        <begin position="110"/>
        <end position="128"/>
    </location>
</feature>
<keyword evidence="3" id="KW-1185">Reference proteome</keyword>
<feature type="transmembrane region" description="Helical" evidence="1">
    <location>
        <begin position="49"/>
        <end position="70"/>
    </location>
</feature>
<comment type="caution">
    <text evidence="2">The sequence shown here is derived from an EMBL/GenBank/DDBJ whole genome shotgun (WGS) entry which is preliminary data.</text>
</comment>
<proteinExistence type="predicted"/>
<reference evidence="2 3" key="1">
    <citation type="submission" date="2018-12" db="EMBL/GenBank/DDBJ databases">
        <authorList>
            <person name="Toschakov S.V."/>
        </authorList>
    </citation>
    <scope>NUCLEOTIDE SEQUENCE [LARGE SCALE GENOMIC DNA]</scope>
    <source>
        <strain evidence="2 3">GM2012</strain>
    </source>
</reference>
<gene>
    <name evidence="2" type="ORF">TsocGM_00655</name>
</gene>
<keyword evidence="1" id="KW-0472">Membrane</keyword>
<organism evidence="2 3">
    <name type="scientific">Tautonia sociabilis</name>
    <dbReference type="NCBI Taxonomy" id="2080755"/>
    <lineage>
        <taxon>Bacteria</taxon>
        <taxon>Pseudomonadati</taxon>
        <taxon>Planctomycetota</taxon>
        <taxon>Planctomycetia</taxon>
        <taxon>Isosphaerales</taxon>
        <taxon>Isosphaeraceae</taxon>
        <taxon>Tautonia</taxon>
    </lineage>
</organism>
<sequence>MPNPPLDPSRPPGPRVIDLIGLMVGFGAAALLLRSLWPSSRSMTPGVGAVLGLLHLWLGLAMAGPVLLLIDRRGLGDATRQLSWAQVAWLLIGAYWLALTALVVPTRLPVHPLLGVLPVAAALVLRVVGPRSPEARLRARSWTDRVAFGLMLTWPIAWVAMVLLGKTLF</sequence>
<dbReference type="EMBL" id="RYZH01000001">
    <property type="protein sequence ID" value="RUL89708.1"/>
    <property type="molecule type" value="Genomic_DNA"/>
</dbReference>
<keyword evidence="1" id="KW-1133">Transmembrane helix</keyword>
<accession>A0A432MS42</accession>
<dbReference type="OrthoDB" id="284745at2"/>
<name>A0A432MS42_9BACT</name>
<feature type="transmembrane region" description="Helical" evidence="1">
    <location>
        <begin position="148"/>
        <end position="168"/>
    </location>
</feature>